<dbReference type="STRING" id="1235788.C802_04292"/>
<dbReference type="HOGENOM" id="CLU_1821536_0_0_10"/>
<dbReference type="Proteomes" id="UP000014200">
    <property type="component" value="Unassembled WGS sequence"/>
</dbReference>
<accession>R9I631</accession>
<protein>
    <submittedName>
        <fullName evidence="2">Uncharacterized protein</fullName>
    </submittedName>
</protein>
<organism evidence="2 3">
    <name type="scientific">Phocaeicola sartorii</name>
    <dbReference type="NCBI Taxonomy" id="671267"/>
    <lineage>
        <taxon>Bacteria</taxon>
        <taxon>Pseudomonadati</taxon>
        <taxon>Bacteroidota</taxon>
        <taxon>Bacteroidia</taxon>
        <taxon>Bacteroidales</taxon>
        <taxon>Bacteroidaceae</taxon>
        <taxon>Phocaeicola</taxon>
    </lineage>
</organism>
<dbReference type="AlphaFoldDB" id="R9I631"/>
<feature type="transmembrane region" description="Helical" evidence="1">
    <location>
        <begin position="69"/>
        <end position="86"/>
    </location>
</feature>
<comment type="caution">
    <text evidence="2">The sequence shown here is derived from an EMBL/GenBank/DDBJ whole genome shotgun (WGS) entry which is preliminary data.</text>
</comment>
<name>R9I631_9BACT</name>
<gene>
    <name evidence="2" type="ORF">C802_04292</name>
</gene>
<proteinExistence type="predicted"/>
<keyword evidence="1" id="KW-0812">Transmembrane</keyword>
<evidence type="ECO:0000313" key="2">
    <source>
        <dbReference type="EMBL" id="EOS08840.1"/>
    </source>
</evidence>
<keyword evidence="1" id="KW-1133">Transmembrane helix</keyword>
<feature type="transmembrane region" description="Helical" evidence="1">
    <location>
        <begin position="115"/>
        <end position="137"/>
    </location>
</feature>
<keyword evidence="3" id="KW-1185">Reference proteome</keyword>
<feature type="transmembrane region" description="Helical" evidence="1">
    <location>
        <begin position="35"/>
        <end position="57"/>
    </location>
</feature>
<sequence>MFYKFGLNYVIPVIRIMLSNNRLYPVTPKGEVYDILWRITCLIMTEILMPFTILFIIWARIDKPVSRPLIYWIIGIAIITAILFSIKLKREKVCELFIEEADKLTKEEHRQRKKALATTFLLYYMTLPVSVVLTAWLTDIL</sequence>
<keyword evidence="1" id="KW-0472">Membrane</keyword>
<dbReference type="PATRIC" id="fig|1235788.3.peg.4403"/>
<evidence type="ECO:0000256" key="1">
    <source>
        <dbReference type="SAM" id="Phobius"/>
    </source>
</evidence>
<dbReference type="EMBL" id="ASSP01000031">
    <property type="protein sequence ID" value="EOS08840.1"/>
    <property type="molecule type" value="Genomic_DNA"/>
</dbReference>
<reference evidence="2 3" key="1">
    <citation type="submission" date="2013-04" db="EMBL/GenBank/DDBJ databases">
        <title>The Genome Sequence of Bacteroides massiliensis dnLKV3.</title>
        <authorList>
            <consortium name="The Broad Institute Genomics Platform"/>
            <consortium name="The Broad Institute Genome Sequencing Center for Infectious Disease"/>
            <person name="Earl A."/>
            <person name="Xavier R."/>
            <person name="Kuhn K."/>
            <person name="Stappenbeck T."/>
            <person name="Walker B."/>
            <person name="Young S."/>
            <person name="Zeng Q."/>
            <person name="Gargeya S."/>
            <person name="Fitzgerald M."/>
            <person name="Haas B."/>
            <person name="Abouelleil A."/>
            <person name="Allen A.W."/>
            <person name="Alvarado L."/>
            <person name="Arachchi H.M."/>
            <person name="Berlin A.M."/>
            <person name="Chapman S.B."/>
            <person name="Gainer-Dewar J."/>
            <person name="Goldberg J."/>
            <person name="Griggs A."/>
            <person name="Gujja S."/>
            <person name="Hansen M."/>
            <person name="Howarth C."/>
            <person name="Imamovic A."/>
            <person name="Ireland A."/>
            <person name="Larimer J."/>
            <person name="McCowan C."/>
            <person name="Murphy C."/>
            <person name="Pearson M."/>
            <person name="Poon T.W."/>
            <person name="Priest M."/>
            <person name="Roberts A."/>
            <person name="Saif S."/>
            <person name="Shea T."/>
            <person name="Sisk P."/>
            <person name="Sykes S."/>
            <person name="Wortman J."/>
            <person name="Nusbaum C."/>
            <person name="Birren B."/>
        </authorList>
    </citation>
    <scope>NUCLEOTIDE SEQUENCE [LARGE SCALE GENOMIC DNA]</scope>
    <source>
        <strain evidence="3">dnLKV3</strain>
    </source>
</reference>
<evidence type="ECO:0000313" key="3">
    <source>
        <dbReference type="Proteomes" id="UP000014200"/>
    </source>
</evidence>